<dbReference type="AlphaFoldDB" id="A0A4R7SS13"/>
<evidence type="ECO:0000259" key="9">
    <source>
        <dbReference type="PROSITE" id="PS52029"/>
    </source>
</evidence>
<dbReference type="GO" id="GO:0005576">
    <property type="term" value="C:extracellular region"/>
    <property type="evidence" value="ECO:0007669"/>
    <property type="project" value="TreeGrafter"/>
</dbReference>
<dbReference type="GO" id="GO:0008360">
    <property type="term" value="P:regulation of cell shape"/>
    <property type="evidence" value="ECO:0007669"/>
    <property type="project" value="UniProtKB-UniRule"/>
</dbReference>
<dbReference type="SUPFAM" id="SSF141523">
    <property type="entry name" value="L,D-transpeptidase catalytic domain-like"/>
    <property type="match status" value="1"/>
</dbReference>
<feature type="active site" description="Proton donor/acceptor" evidence="7">
    <location>
        <position position="182"/>
    </location>
</feature>
<reference evidence="10 11" key="1">
    <citation type="submission" date="2019-03" db="EMBL/GenBank/DDBJ databases">
        <title>Genomic Encyclopedia of Archaeal and Bacterial Type Strains, Phase II (KMG-II): from individual species to whole genera.</title>
        <authorList>
            <person name="Goeker M."/>
        </authorList>
    </citation>
    <scope>NUCLEOTIDE SEQUENCE [LARGE SCALE GENOMIC DNA]</scope>
    <source>
        <strain evidence="10 11">ATCC 25309</strain>
    </source>
</reference>
<comment type="caution">
    <text evidence="10">The sequence shown here is derived from an EMBL/GenBank/DDBJ whole genome shotgun (WGS) entry which is preliminary data.</text>
</comment>
<dbReference type="GO" id="GO:0018104">
    <property type="term" value="P:peptidoglycan-protein cross-linking"/>
    <property type="evidence" value="ECO:0007669"/>
    <property type="project" value="TreeGrafter"/>
</dbReference>
<sequence length="220" mass="24233">MISLQRLLLIAFTPAVILYGASCSSQKKTYVTREIRRPAPGGGYTTEQIRIEVQQTAGDKKKKGEEPVDDGSFWNGDGVPGEPSMCISLQEQKVFFMKDGQIVGMSPISSGRESHSTRPGKFRITEKDIDHKSNLYGDYVDADGAILKKEVAVRKDRKPPGAIFDGANMRYFMRINGPIGMHEGYLPGYPASHGCIRLPTKMAEIFFNECSAGTPVEIVP</sequence>
<evidence type="ECO:0000256" key="2">
    <source>
        <dbReference type="ARBA" id="ARBA00005992"/>
    </source>
</evidence>
<dbReference type="GO" id="GO:0071972">
    <property type="term" value="F:peptidoglycan L,D-transpeptidase activity"/>
    <property type="evidence" value="ECO:0007669"/>
    <property type="project" value="TreeGrafter"/>
</dbReference>
<dbReference type="Proteomes" id="UP000295662">
    <property type="component" value="Unassembled WGS sequence"/>
</dbReference>
<keyword evidence="6 7" id="KW-0961">Cell wall biogenesis/degradation</keyword>
<dbReference type="UniPathway" id="UPA00219"/>
<dbReference type="EMBL" id="SOCA01000001">
    <property type="protein sequence ID" value="TDU81266.1"/>
    <property type="molecule type" value="Genomic_DNA"/>
</dbReference>
<dbReference type="Gene3D" id="2.40.440.10">
    <property type="entry name" value="L,D-transpeptidase catalytic domain-like"/>
    <property type="match status" value="1"/>
</dbReference>
<keyword evidence="11" id="KW-1185">Reference proteome</keyword>
<dbReference type="GO" id="GO:0071555">
    <property type="term" value="P:cell wall organization"/>
    <property type="evidence" value="ECO:0007669"/>
    <property type="project" value="UniProtKB-UniRule"/>
</dbReference>
<dbReference type="InterPro" id="IPR005490">
    <property type="entry name" value="LD_TPept_cat_dom"/>
</dbReference>
<comment type="pathway">
    <text evidence="1 7">Cell wall biogenesis; peptidoglycan biosynthesis.</text>
</comment>
<keyword evidence="3" id="KW-0808">Transferase</keyword>
<keyword evidence="5 7" id="KW-0573">Peptidoglycan synthesis</keyword>
<feature type="region of interest" description="Disordered" evidence="8">
    <location>
        <begin position="55"/>
        <end position="75"/>
    </location>
</feature>
<evidence type="ECO:0000256" key="5">
    <source>
        <dbReference type="ARBA" id="ARBA00022984"/>
    </source>
</evidence>
<dbReference type="CDD" id="cd16913">
    <property type="entry name" value="YkuD_like"/>
    <property type="match status" value="1"/>
</dbReference>
<comment type="similarity">
    <text evidence="2">Belongs to the YkuD family.</text>
</comment>
<evidence type="ECO:0000256" key="7">
    <source>
        <dbReference type="PROSITE-ProRule" id="PRU01373"/>
    </source>
</evidence>
<protein>
    <submittedName>
        <fullName evidence="10">L,D-transpeptidase-like protein</fullName>
    </submittedName>
</protein>
<evidence type="ECO:0000256" key="4">
    <source>
        <dbReference type="ARBA" id="ARBA00022960"/>
    </source>
</evidence>
<dbReference type="Pfam" id="PF03734">
    <property type="entry name" value="YkuD"/>
    <property type="match status" value="1"/>
</dbReference>
<dbReference type="PANTHER" id="PTHR30582">
    <property type="entry name" value="L,D-TRANSPEPTIDASE"/>
    <property type="match status" value="1"/>
</dbReference>
<evidence type="ECO:0000256" key="1">
    <source>
        <dbReference type="ARBA" id="ARBA00004752"/>
    </source>
</evidence>
<evidence type="ECO:0000256" key="6">
    <source>
        <dbReference type="ARBA" id="ARBA00023316"/>
    </source>
</evidence>
<dbReference type="InterPro" id="IPR050979">
    <property type="entry name" value="LD-transpeptidase"/>
</dbReference>
<dbReference type="GO" id="GO:0016740">
    <property type="term" value="F:transferase activity"/>
    <property type="evidence" value="ECO:0007669"/>
    <property type="project" value="UniProtKB-KW"/>
</dbReference>
<evidence type="ECO:0000256" key="3">
    <source>
        <dbReference type="ARBA" id="ARBA00022679"/>
    </source>
</evidence>
<dbReference type="PROSITE" id="PS52029">
    <property type="entry name" value="LD_TPASE"/>
    <property type="match status" value="1"/>
</dbReference>
<evidence type="ECO:0000256" key="8">
    <source>
        <dbReference type="SAM" id="MobiDB-lite"/>
    </source>
</evidence>
<accession>A0A4R7SS13</accession>
<feature type="domain" description="L,D-TPase catalytic" evidence="9">
    <location>
        <begin position="83"/>
        <end position="219"/>
    </location>
</feature>
<gene>
    <name evidence="10" type="ORF">EI77_00569</name>
</gene>
<dbReference type="PANTHER" id="PTHR30582:SF2">
    <property type="entry name" value="L,D-TRANSPEPTIDASE YCIB-RELATED"/>
    <property type="match status" value="1"/>
</dbReference>
<dbReference type="RefSeq" id="WP_208300247.1">
    <property type="nucleotide sequence ID" value="NZ_SOCA01000001.1"/>
</dbReference>
<keyword evidence="4 7" id="KW-0133">Cell shape</keyword>
<organism evidence="10 11">
    <name type="scientific">Prosthecobacter fusiformis</name>
    <dbReference type="NCBI Taxonomy" id="48464"/>
    <lineage>
        <taxon>Bacteria</taxon>
        <taxon>Pseudomonadati</taxon>
        <taxon>Verrucomicrobiota</taxon>
        <taxon>Verrucomicrobiia</taxon>
        <taxon>Verrucomicrobiales</taxon>
        <taxon>Verrucomicrobiaceae</taxon>
        <taxon>Prosthecobacter</taxon>
    </lineage>
</organism>
<dbReference type="InterPro" id="IPR038063">
    <property type="entry name" value="Transpep_catalytic_dom"/>
</dbReference>
<feature type="active site" description="Nucleophile" evidence="7">
    <location>
        <position position="195"/>
    </location>
</feature>
<evidence type="ECO:0000313" key="11">
    <source>
        <dbReference type="Proteomes" id="UP000295662"/>
    </source>
</evidence>
<proteinExistence type="inferred from homology"/>
<name>A0A4R7SS13_9BACT</name>
<evidence type="ECO:0000313" key="10">
    <source>
        <dbReference type="EMBL" id="TDU81266.1"/>
    </source>
</evidence>